<feature type="domain" description="HTH asnC-type" evidence="4">
    <location>
        <begin position="4"/>
        <end position="65"/>
    </location>
</feature>
<dbReference type="InterPro" id="IPR019888">
    <property type="entry name" value="Tscrpt_reg_AsnC-like"/>
</dbReference>
<dbReference type="PRINTS" id="PR00033">
    <property type="entry name" value="HTHASNC"/>
</dbReference>
<organism evidence="5 6">
    <name type="scientific">Jiulongibacter sediminis</name>
    <dbReference type="NCBI Taxonomy" id="1605367"/>
    <lineage>
        <taxon>Bacteria</taxon>
        <taxon>Pseudomonadati</taxon>
        <taxon>Bacteroidota</taxon>
        <taxon>Cytophagia</taxon>
        <taxon>Cytophagales</taxon>
        <taxon>Leadbetterellaceae</taxon>
        <taxon>Jiulongibacter</taxon>
    </lineage>
</organism>
<keyword evidence="1" id="KW-0805">Transcription regulation</keyword>
<dbReference type="InterPro" id="IPR036390">
    <property type="entry name" value="WH_DNA-bd_sf"/>
</dbReference>
<dbReference type="InterPro" id="IPR036388">
    <property type="entry name" value="WH-like_DNA-bd_sf"/>
</dbReference>
<reference evidence="5 6" key="1">
    <citation type="submission" date="2015-07" db="EMBL/GenBank/DDBJ databases">
        <title>The draft genome sequence of Leadbetterella sp. JN14-9.</title>
        <authorList>
            <person name="Liu Y."/>
            <person name="Du J."/>
            <person name="Shao Z."/>
        </authorList>
    </citation>
    <scope>NUCLEOTIDE SEQUENCE [LARGE SCALE GENOMIC DNA]</scope>
    <source>
        <strain evidence="5 6">JN14-9</strain>
    </source>
</reference>
<dbReference type="InterPro" id="IPR019885">
    <property type="entry name" value="Tscrpt_reg_HTH_AsnC-type_CS"/>
</dbReference>
<dbReference type="Pfam" id="PF01037">
    <property type="entry name" value="AsnC_trans_reg"/>
    <property type="match status" value="1"/>
</dbReference>
<dbReference type="SUPFAM" id="SSF54909">
    <property type="entry name" value="Dimeric alpha+beta barrel"/>
    <property type="match status" value="1"/>
</dbReference>
<gene>
    <name evidence="5" type="ORF">AFM12_10540</name>
</gene>
<dbReference type="EMBL" id="LGTQ01000006">
    <property type="protein sequence ID" value="KPM48971.1"/>
    <property type="molecule type" value="Genomic_DNA"/>
</dbReference>
<accession>A0A0P7C3S6</accession>
<dbReference type="RefSeq" id="WP_055147723.1">
    <property type="nucleotide sequence ID" value="NZ_CAKZPM010000032.1"/>
</dbReference>
<dbReference type="GO" id="GO:0043200">
    <property type="term" value="P:response to amino acid"/>
    <property type="evidence" value="ECO:0007669"/>
    <property type="project" value="TreeGrafter"/>
</dbReference>
<dbReference type="SMART" id="SM00344">
    <property type="entry name" value="HTH_ASNC"/>
    <property type="match status" value="1"/>
</dbReference>
<evidence type="ECO:0000313" key="6">
    <source>
        <dbReference type="Proteomes" id="UP000050454"/>
    </source>
</evidence>
<dbReference type="GO" id="GO:0043565">
    <property type="term" value="F:sequence-specific DNA binding"/>
    <property type="evidence" value="ECO:0007669"/>
    <property type="project" value="InterPro"/>
</dbReference>
<dbReference type="Proteomes" id="UP000050454">
    <property type="component" value="Unassembled WGS sequence"/>
</dbReference>
<dbReference type="InterPro" id="IPR011008">
    <property type="entry name" value="Dimeric_a/b-barrel"/>
</dbReference>
<dbReference type="PROSITE" id="PS50956">
    <property type="entry name" value="HTH_ASNC_2"/>
    <property type="match status" value="1"/>
</dbReference>
<dbReference type="AlphaFoldDB" id="A0A0P7C3S6"/>
<dbReference type="OrthoDB" id="9800326at2"/>
<dbReference type="PANTHER" id="PTHR30154">
    <property type="entry name" value="LEUCINE-RESPONSIVE REGULATORY PROTEIN"/>
    <property type="match status" value="1"/>
</dbReference>
<dbReference type="GO" id="GO:0005829">
    <property type="term" value="C:cytosol"/>
    <property type="evidence" value="ECO:0007669"/>
    <property type="project" value="TreeGrafter"/>
</dbReference>
<dbReference type="CDD" id="cd00090">
    <property type="entry name" value="HTH_ARSR"/>
    <property type="match status" value="1"/>
</dbReference>
<dbReference type="PROSITE" id="PS00519">
    <property type="entry name" value="HTH_ASNC_1"/>
    <property type="match status" value="1"/>
</dbReference>
<dbReference type="Pfam" id="PF13412">
    <property type="entry name" value="HTH_24"/>
    <property type="match status" value="1"/>
</dbReference>
<dbReference type="SUPFAM" id="SSF46785">
    <property type="entry name" value="Winged helix' DNA-binding domain"/>
    <property type="match status" value="1"/>
</dbReference>
<dbReference type="PANTHER" id="PTHR30154:SF34">
    <property type="entry name" value="TRANSCRIPTIONAL REGULATOR AZLB"/>
    <property type="match status" value="1"/>
</dbReference>
<dbReference type="PATRIC" id="fig|1605367.3.peg.3495"/>
<dbReference type="InterPro" id="IPR000485">
    <property type="entry name" value="AsnC-type_HTH_dom"/>
</dbReference>
<dbReference type="InterPro" id="IPR019887">
    <property type="entry name" value="Tscrpt_reg_AsnC/Lrp_C"/>
</dbReference>
<proteinExistence type="predicted"/>
<keyword evidence="6" id="KW-1185">Reference proteome</keyword>
<protein>
    <submittedName>
        <fullName evidence="5">AsnC family transcriptional regulator</fullName>
    </submittedName>
</protein>
<dbReference type="Gene3D" id="3.30.70.920">
    <property type="match status" value="1"/>
</dbReference>
<evidence type="ECO:0000256" key="2">
    <source>
        <dbReference type="ARBA" id="ARBA00023125"/>
    </source>
</evidence>
<keyword evidence="2" id="KW-0238">DNA-binding</keyword>
<keyword evidence="3" id="KW-0804">Transcription</keyword>
<evidence type="ECO:0000256" key="1">
    <source>
        <dbReference type="ARBA" id="ARBA00023015"/>
    </source>
</evidence>
<dbReference type="Gene3D" id="1.10.10.10">
    <property type="entry name" value="Winged helix-like DNA-binding domain superfamily/Winged helix DNA-binding domain"/>
    <property type="match status" value="1"/>
</dbReference>
<dbReference type="STRING" id="1605367.AFM12_10540"/>
<dbReference type="InterPro" id="IPR011991">
    <property type="entry name" value="ArsR-like_HTH"/>
</dbReference>
<comment type="caution">
    <text evidence="5">The sequence shown here is derived from an EMBL/GenBank/DDBJ whole genome shotgun (WGS) entry which is preliminary data.</text>
</comment>
<evidence type="ECO:0000259" key="4">
    <source>
        <dbReference type="PROSITE" id="PS50956"/>
    </source>
</evidence>
<dbReference type="GO" id="GO:0006355">
    <property type="term" value="P:regulation of DNA-templated transcription"/>
    <property type="evidence" value="ECO:0007669"/>
    <property type="project" value="UniProtKB-ARBA"/>
</dbReference>
<sequence length="152" mass="17476">MENMDPVDLKILKILVKDGLATNKEIAAQLNLTTTPVHERVKRLRRDGIIDKYTIELNRKHLNRNLLVFCNVSLKEHAFEYLERFEKDIQTLPEVVECYCISGGSDFLLKIIVADIDDYKSFILNKLSILPNIANTQSQFVVKDVKQSSILD</sequence>
<evidence type="ECO:0000313" key="5">
    <source>
        <dbReference type="EMBL" id="KPM48971.1"/>
    </source>
</evidence>
<name>A0A0P7C3S6_9BACT</name>
<evidence type="ECO:0000256" key="3">
    <source>
        <dbReference type="ARBA" id="ARBA00023163"/>
    </source>
</evidence>